<evidence type="ECO:0000313" key="8">
    <source>
        <dbReference type="EMBL" id="GAA0859547.1"/>
    </source>
</evidence>
<dbReference type="Proteomes" id="UP001501764">
    <property type="component" value="Unassembled WGS sequence"/>
</dbReference>
<proteinExistence type="predicted"/>
<evidence type="ECO:0000259" key="7">
    <source>
        <dbReference type="SMART" id="SM00471"/>
    </source>
</evidence>
<organism evidence="8 9">
    <name type="scientific">Clostridium nitritogenes</name>
    <dbReference type="NCBI Taxonomy" id="83340"/>
    <lineage>
        <taxon>Bacteria</taxon>
        <taxon>Bacillati</taxon>
        <taxon>Bacillota</taxon>
        <taxon>Clostridia</taxon>
        <taxon>Eubacteriales</taxon>
        <taxon>Clostridiaceae</taxon>
        <taxon>Clostridium</taxon>
    </lineage>
</organism>
<dbReference type="Pfam" id="PF01966">
    <property type="entry name" value="HD"/>
    <property type="match status" value="1"/>
</dbReference>
<evidence type="ECO:0000256" key="6">
    <source>
        <dbReference type="ARBA" id="ARBA00049417"/>
    </source>
</evidence>
<dbReference type="EC" id="3.6.1.41" evidence="1"/>
<reference evidence="9" key="1">
    <citation type="journal article" date="2019" name="Int. J. Syst. Evol. Microbiol.">
        <title>The Global Catalogue of Microorganisms (GCM) 10K type strain sequencing project: providing services to taxonomists for standard genome sequencing and annotation.</title>
        <authorList>
            <consortium name="The Broad Institute Genomics Platform"/>
            <consortium name="The Broad Institute Genome Sequencing Center for Infectious Disease"/>
            <person name="Wu L."/>
            <person name="Ma J."/>
        </authorList>
    </citation>
    <scope>NUCLEOTIDE SEQUENCE [LARGE SCALE GENOMIC DNA]</scope>
    <source>
        <strain evidence="9">JCM 6485</strain>
    </source>
</reference>
<sequence>MKGTNMEITYIYDYLKKNLKEKRYIHVLGVVSTAKKFAKLNGVSEEKAEIAALCHDAGKNLTKEQLLNIIEKNNIKLTLDEKKTPELWHAIVSPIIAKEEFNINDEEILEAARWHTTGRPNMTKLEKIIYISDMIEPSRVFNGVDSIREAVLEDLDLGVLKGMEHTIRYLLDKEQIVDKNTIEARNYLIIEKNNI</sequence>
<dbReference type="SMART" id="SM00471">
    <property type="entry name" value="HDc"/>
    <property type="match status" value="1"/>
</dbReference>
<dbReference type="EMBL" id="BAAACO010000001">
    <property type="protein sequence ID" value="GAA0859547.1"/>
    <property type="molecule type" value="Genomic_DNA"/>
</dbReference>
<dbReference type="InterPro" id="IPR003607">
    <property type="entry name" value="HD/PDEase_dom"/>
</dbReference>
<keyword evidence="5" id="KW-0408">Iron</keyword>
<keyword evidence="4" id="KW-0378">Hydrolase</keyword>
<gene>
    <name evidence="8" type="primary">yqeK_1</name>
    <name evidence="8" type="ORF">GCM10008916_21970</name>
</gene>
<dbReference type="NCBIfam" id="TIGR00488">
    <property type="entry name" value="bis(5'-nucleosyl)-tetraphosphatase (symmetrical) YqeK"/>
    <property type="match status" value="1"/>
</dbReference>
<name>A0ABP3X5B8_9CLOT</name>
<keyword evidence="3" id="KW-0547">Nucleotide-binding</keyword>
<evidence type="ECO:0000256" key="4">
    <source>
        <dbReference type="ARBA" id="ARBA00022801"/>
    </source>
</evidence>
<evidence type="ECO:0000256" key="1">
    <source>
        <dbReference type="ARBA" id="ARBA00012506"/>
    </source>
</evidence>
<comment type="caution">
    <text evidence="8">The sequence shown here is derived from an EMBL/GenBank/DDBJ whole genome shotgun (WGS) entry which is preliminary data.</text>
</comment>
<protein>
    <recommendedName>
        <fullName evidence="1">bis(5'-nucleosyl)-tetraphosphatase (symmetrical)</fullName>
        <ecNumber evidence="1">3.6.1.41</ecNumber>
    </recommendedName>
</protein>
<accession>A0ABP3X5B8</accession>
<dbReference type="InterPro" id="IPR051094">
    <property type="entry name" value="Diverse_Catalytic_Enzymes"/>
</dbReference>
<dbReference type="PANTHER" id="PTHR35795:SF1">
    <property type="entry name" value="BIS(5'-NUCLEOSYL)-TETRAPHOSPHATASE, SYMMETRICAL"/>
    <property type="match status" value="1"/>
</dbReference>
<evidence type="ECO:0000256" key="3">
    <source>
        <dbReference type="ARBA" id="ARBA00022741"/>
    </source>
</evidence>
<dbReference type="PANTHER" id="PTHR35795">
    <property type="entry name" value="SLR1885 PROTEIN"/>
    <property type="match status" value="1"/>
</dbReference>
<dbReference type="SUPFAM" id="SSF109604">
    <property type="entry name" value="HD-domain/PDEase-like"/>
    <property type="match status" value="1"/>
</dbReference>
<dbReference type="InterPro" id="IPR005249">
    <property type="entry name" value="YqeK"/>
</dbReference>
<feature type="domain" description="HD/PDEase" evidence="7">
    <location>
        <begin position="19"/>
        <end position="147"/>
    </location>
</feature>
<evidence type="ECO:0000256" key="5">
    <source>
        <dbReference type="ARBA" id="ARBA00023004"/>
    </source>
</evidence>
<dbReference type="InterPro" id="IPR006674">
    <property type="entry name" value="HD_domain"/>
</dbReference>
<comment type="catalytic activity">
    <reaction evidence="6">
        <text>P(1),P(4)-bis(5'-adenosyl) tetraphosphate + H2O = 2 ADP + 2 H(+)</text>
        <dbReference type="Rhea" id="RHEA:24252"/>
        <dbReference type="ChEBI" id="CHEBI:15377"/>
        <dbReference type="ChEBI" id="CHEBI:15378"/>
        <dbReference type="ChEBI" id="CHEBI:58141"/>
        <dbReference type="ChEBI" id="CHEBI:456216"/>
        <dbReference type="EC" id="3.6.1.41"/>
    </reaction>
</comment>
<dbReference type="Gene3D" id="1.10.3210.10">
    <property type="entry name" value="Hypothetical protein af1432"/>
    <property type="match status" value="1"/>
</dbReference>
<dbReference type="RefSeq" id="WP_346026063.1">
    <property type="nucleotide sequence ID" value="NZ_BAAACO010000001.1"/>
</dbReference>
<keyword evidence="9" id="KW-1185">Reference proteome</keyword>
<keyword evidence="2" id="KW-0479">Metal-binding</keyword>
<evidence type="ECO:0000256" key="2">
    <source>
        <dbReference type="ARBA" id="ARBA00022723"/>
    </source>
</evidence>
<dbReference type="CDD" id="cd00077">
    <property type="entry name" value="HDc"/>
    <property type="match status" value="1"/>
</dbReference>
<evidence type="ECO:0000313" key="9">
    <source>
        <dbReference type="Proteomes" id="UP001501764"/>
    </source>
</evidence>